<evidence type="ECO:0000259" key="7">
    <source>
        <dbReference type="Pfam" id="PF04909"/>
    </source>
</evidence>
<dbReference type="InterPro" id="IPR032466">
    <property type="entry name" value="Metal_Hydrolase"/>
</dbReference>
<dbReference type="Pfam" id="PF04909">
    <property type="entry name" value="Amidohydro_2"/>
    <property type="match status" value="1"/>
</dbReference>
<evidence type="ECO:0000313" key="8">
    <source>
        <dbReference type="EMBL" id="GHJ34018.1"/>
    </source>
</evidence>
<sequence>MNVPNDWVDVHAHFTPPTTPEERRARWQAMREECFTLPAPYHWSLEETLRAMDRDGIAMQLLSNIPKDHAALAASNDYGAWLVREHPSRFGLLAAVPTDDPDAALAEIERARTQLGADGFAVTTVYNGVPLGDPSLDAVWAELDRLGATVFIHPDAYAPGSMGRPSPLIEVAFDTARTVTDLVYRAHFRRFPHLTHVVAHCGGALPALSGRLGLLGGEAWVPNPEGLTPADITGQLGRLYLDTAATATDHTLAAALLMTGPEHIVYGSDSGVPCSTDRTIRANLEALLASQVLDGAQIDAVGRAAFRLFPSARARHDQARAATTRHDRPGGTATCAR</sequence>
<dbReference type="Gene3D" id="3.20.20.140">
    <property type="entry name" value="Metal-dependent hydrolases"/>
    <property type="match status" value="1"/>
</dbReference>
<dbReference type="EC" id="4.1.1.52" evidence="5"/>
<accession>A0ABQ3UEM2</accession>
<evidence type="ECO:0000256" key="3">
    <source>
        <dbReference type="ARBA" id="ARBA00023239"/>
    </source>
</evidence>
<feature type="region of interest" description="Disordered" evidence="6">
    <location>
        <begin position="316"/>
        <end position="337"/>
    </location>
</feature>
<proteinExistence type="predicted"/>
<keyword evidence="3" id="KW-0456">Lyase</keyword>
<keyword evidence="1" id="KW-0479">Metal-binding</keyword>
<dbReference type="RefSeq" id="WP_236259745.1">
    <property type="nucleotide sequence ID" value="NZ_BNEK01000005.1"/>
</dbReference>
<feature type="domain" description="Amidohydrolase-related" evidence="7">
    <location>
        <begin position="8"/>
        <end position="275"/>
    </location>
</feature>
<dbReference type="EMBL" id="BNEK01000005">
    <property type="protein sequence ID" value="GHJ34018.1"/>
    <property type="molecule type" value="Genomic_DNA"/>
</dbReference>
<evidence type="ECO:0000256" key="6">
    <source>
        <dbReference type="SAM" id="MobiDB-lite"/>
    </source>
</evidence>
<dbReference type="InterPro" id="IPR032465">
    <property type="entry name" value="ACMSD"/>
</dbReference>
<dbReference type="PANTHER" id="PTHR21240">
    <property type="entry name" value="2-AMINO-3-CARBOXYLMUCONATE-6-SEMIALDEHYDE DECARBOXYLASE"/>
    <property type="match status" value="1"/>
</dbReference>
<comment type="caution">
    <text evidence="8">The sequence shown here is derived from an EMBL/GenBank/DDBJ whole genome shotgun (WGS) entry which is preliminary data.</text>
</comment>
<comment type="catalytic activity">
    <reaction evidence="4">
        <text>6-methylsalicylate + H(+) = 3-methylphenol + CO2</text>
        <dbReference type="Rhea" id="RHEA:23112"/>
        <dbReference type="ChEBI" id="CHEBI:15378"/>
        <dbReference type="ChEBI" id="CHEBI:16526"/>
        <dbReference type="ChEBI" id="CHEBI:17231"/>
        <dbReference type="ChEBI" id="CHEBI:36658"/>
        <dbReference type="EC" id="4.1.1.52"/>
    </reaction>
    <physiologicalReaction direction="left-to-right" evidence="4">
        <dbReference type="Rhea" id="RHEA:23113"/>
    </physiologicalReaction>
</comment>
<name>A0ABQ3UEM2_STRHY</name>
<feature type="compositionally biased region" description="Basic and acidic residues" evidence="6">
    <location>
        <begin position="316"/>
        <end position="329"/>
    </location>
</feature>
<keyword evidence="9" id="KW-1185">Reference proteome</keyword>
<protein>
    <recommendedName>
        <fullName evidence="5">6-methylsalicylate decarboxylase</fullName>
        <ecNumber evidence="5">4.1.1.52</ecNumber>
    </recommendedName>
</protein>
<gene>
    <name evidence="8" type="ORF">TPA0910_84510</name>
</gene>
<evidence type="ECO:0000256" key="4">
    <source>
        <dbReference type="ARBA" id="ARBA00036832"/>
    </source>
</evidence>
<evidence type="ECO:0000256" key="1">
    <source>
        <dbReference type="ARBA" id="ARBA00022723"/>
    </source>
</evidence>
<evidence type="ECO:0000256" key="5">
    <source>
        <dbReference type="ARBA" id="ARBA00038889"/>
    </source>
</evidence>
<evidence type="ECO:0000256" key="2">
    <source>
        <dbReference type="ARBA" id="ARBA00022833"/>
    </source>
</evidence>
<evidence type="ECO:0000313" key="9">
    <source>
        <dbReference type="Proteomes" id="UP001054854"/>
    </source>
</evidence>
<dbReference type="PANTHER" id="PTHR21240:SF29">
    <property type="entry name" value="AMIDOHYDROLASE-RELATED DOMAIN-CONTAINING PROTEIN"/>
    <property type="match status" value="1"/>
</dbReference>
<reference evidence="8" key="1">
    <citation type="submission" date="2024-05" db="EMBL/GenBank/DDBJ databases">
        <title>Whole genome shotgun sequence of Streptomyces hygroscopicus NBRC 113678.</title>
        <authorList>
            <person name="Komaki H."/>
            <person name="Tamura T."/>
        </authorList>
    </citation>
    <scope>NUCLEOTIDE SEQUENCE</scope>
    <source>
        <strain evidence="8">N11-34</strain>
    </source>
</reference>
<keyword evidence="2" id="KW-0862">Zinc</keyword>
<organism evidence="8 9">
    <name type="scientific">Streptomyces hygroscopicus</name>
    <dbReference type="NCBI Taxonomy" id="1912"/>
    <lineage>
        <taxon>Bacteria</taxon>
        <taxon>Bacillati</taxon>
        <taxon>Actinomycetota</taxon>
        <taxon>Actinomycetes</taxon>
        <taxon>Kitasatosporales</taxon>
        <taxon>Streptomycetaceae</taxon>
        <taxon>Streptomyces</taxon>
        <taxon>Streptomyces violaceusniger group</taxon>
    </lineage>
</organism>
<dbReference type="SUPFAM" id="SSF51556">
    <property type="entry name" value="Metallo-dependent hydrolases"/>
    <property type="match status" value="1"/>
</dbReference>
<dbReference type="Proteomes" id="UP001054854">
    <property type="component" value="Unassembled WGS sequence"/>
</dbReference>
<dbReference type="InterPro" id="IPR006680">
    <property type="entry name" value="Amidohydro-rel"/>
</dbReference>